<dbReference type="Pfam" id="PF13018">
    <property type="entry name" value="ESPR"/>
    <property type="match status" value="1"/>
</dbReference>
<dbReference type="AlphaFoldDB" id="A0A158H8G0"/>
<keyword evidence="5" id="KW-1134">Transmembrane beta strand</keyword>
<evidence type="ECO:0000256" key="10">
    <source>
        <dbReference type="ARBA" id="ARBA00023237"/>
    </source>
</evidence>
<feature type="domain" description="Trimeric autotransporter adhesin YadA-like C-terminal membrane anchor" evidence="11">
    <location>
        <begin position="584"/>
        <end position="644"/>
    </location>
</feature>
<keyword evidence="9" id="KW-0472">Membrane</keyword>
<dbReference type="Proteomes" id="UP000054683">
    <property type="component" value="Unassembled WGS sequence"/>
</dbReference>
<evidence type="ECO:0000256" key="9">
    <source>
        <dbReference type="ARBA" id="ARBA00023136"/>
    </source>
</evidence>
<dbReference type="OrthoDB" id="1632057at2"/>
<feature type="domain" description="Trimeric autotransporter adhesin YadA-like head" evidence="12">
    <location>
        <begin position="453"/>
        <end position="479"/>
    </location>
</feature>
<dbReference type="Pfam" id="PF05662">
    <property type="entry name" value="YadA_stalk"/>
    <property type="match status" value="3"/>
</dbReference>
<dbReference type="InterPro" id="IPR008640">
    <property type="entry name" value="Adhesin_Head_dom"/>
</dbReference>
<evidence type="ECO:0000259" key="14">
    <source>
        <dbReference type="Pfam" id="PF13018"/>
    </source>
</evidence>
<feature type="domain" description="Trimeric autotransporter adhesin YadA-like stalk" evidence="13">
    <location>
        <begin position="525"/>
        <end position="562"/>
    </location>
</feature>
<feature type="domain" description="Trimeric autotransporter adhesin YadA-like head" evidence="12">
    <location>
        <begin position="143"/>
        <end position="168"/>
    </location>
</feature>
<reference evidence="15 16" key="1">
    <citation type="submission" date="2016-01" db="EMBL/GenBank/DDBJ databases">
        <authorList>
            <person name="Oliw E.H."/>
        </authorList>
    </citation>
    <scope>NUCLEOTIDE SEQUENCE [LARGE SCALE GENOMIC DNA]</scope>
    <source>
        <strain evidence="15">LMG 27134</strain>
    </source>
</reference>
<evidence type="ECO:0000256" key="6">
    <source>
        <dbReference type="ARBA" id="ARBA00022692"/>
    </source>
</evidence>
<evidence type="ECO:0000256" key="8">
    <source>
        <dbReference type="ARBA" id="ARBA00022927"/>
    </source>
</evidence>
<dbReference type="Gene3D" id="2.150.10.10">
    <property type="entry name" value="Serralysin-like metalloprotease, C-terminal"/>
    <property type="match status" value="4"/>
</dbReference>
<feature type="domain" description="Trimeric autotransporter adhesin YadA-like head" evidence="12">
    <location>
        <begin position="257"/>
        <end position="280"/>
    </location>
</feature>
<evidence type="ECO:0000259" key="12">
    <source>
        <dbReference type="Pfam" id="PF05658"/>
    </source>
</evidence>
<name>A0A158H8G0_9BURK</name>
<dbReference type="InterPro" id="IPR024973">
    <property type="entry name" value="ESPR"/>
</dbReference>
<dbReference type="Gene3D" id="3.30.1300.30">
    <property type="entry name" value="GSPII I/J protein-like"/>
    <property type="match status" value="1"/>
</dbReference>
<feature type="domain" description="Trimeric autotransporter adhesin YadA-like stalk" evidence="13">
    <location>
        <begin position="312"/>
        <end position="350"/>
    </location>
</feature>
<sequence>MNRIFKAVWNESSGAWVAASETSRSKTKRSSSAKLGIAQAAMIGGLLAGAPAHAQVGDDWAAPKAGLMAAPKVSGVYAYAAGENSVANGDQATAIGVSSNAGNLLASAVGANAAASGGGATAVGAFAQAASDNASAVGAFAQANGENAVAVGVAANANDENAIAVGNASVATTNAVAVGSGAAANGAESIALGNGSEADGALSNALGAHAAATADGATAVGASAQANEVDALAVGHSAIAAGSGSIAVGANANAAFENSIAIGNNAIANNANSVALGAGSATTVGAQSGYAAYGLSDPQTSTGEVNVGGRTISGVAAGAADTDAVNVAQLKAVGDQATAAAASADGAVKYDRNADGSVDHGNVTLEGDGGTAIHNVAAGIDANDAVNVGQLNDAIGQVNASVGNAVNDAVASAVKNAVIDAGDPLFSADGSPSTDAASATGVHSVAAGANAAATGADSVAMGSGAQASADNSVALGQNAVVTGTGSVAMGNGAQASASDAVALRQNSVADRANTVSVGAAGSERQITNVAAGTQGTDAVNVNQLNQSAGNTLKQANDYTDSKTEGTRRDAYAGTAAALAVAGLPQAVLPGRGMVALGGGTYGGQSAVAIGVSQLSDNGIWAYKVSGTTSTRGQFGVSVGAGMHW</sequence>
<comment type="subcellular location">
    <subcellularLocation>
        <location evidence="2">Cell outer membrane</location>
    </subcellularLocation>
    <subcellularLocation>
        <location evidence="1">Cell surface</location>
    </subcellularLocation>
</comment>
<dbReference type="GO" id="GO:0009279">
    <property type="term" value="C:cell outer membrane"/>
    <property type="evidence" value="ECO:0007669"/>
    <property type="project" value="UniProtKB-SubCell"/>
</dbReference>
<dbReference type="Pfam" id="PF03895">
    <property type="entry name" value="YadA_anchor"/>
    <property type="match status" value="1"/>
</dbReference>
<evidence type="ECO:0000256" key="5">
    <source>
        <dbReference type="ARBA" id="ARBA00022452"/>
    </source>
</evidence>
<keyword evidence="8" id="KW-0653">Protein transport</keyword>
<feature type="domain" description="Trimeric autotransporter adhesin YadA-like head" evidence="12">
    <location>
        <begin position="173"/>
        <end position="196"/>
    </location>
</feature>
<evidence type="ECO:0000256" key="2">
    <source>
        <dbReference type="ARBA" id="ARBA00004442"/>
    </source>
</evidence>
<evidence type="ECO:0000313" key="15">
    <source>
        <dbReference type="EMBL" id="SAL40598.1"/>
    </source>
</evidence>
<comment type="similarity">
    <text evidence="3">Belongs to the autotransporter-2 (AT-2) (TC 1.B.40) family.</text>
</comment>
<feature type="domain" description="ESPR" evidence="14">
    <location>
        <begin position="1"/>
        <end position="47"/>
    </location>
</feature>
<evidence type="ECO:0000259" key="11">
    <source>
        <dbReference type="Pfam" id="PF03895"/>
    </source>
</evidence>
<feature type="domain" description="Trimeric autotransporter adhesin YadA-like head" evidence="12">
    <location>
        <begin position="115"/>
        <end position="141"/>
    </location>
</feature>
<evidence type="ECO:0000256" key="4">
    <source>
        <dbReference type="ARBA" id="ARBA00022448"/>
    </source>
</evidence>
<evidence type="ECO:0000256" key="1">
    <source>
        <dbReference type="ARBA" id="ARBA00004241"/>
    </source>
</evidence>
<evidence type="ECO:0000256" key="3">
    <source>
        <dbReference type="ARBA" id="ARBA00005848"/>
    </source>
</evidence>
<evidence type="ECO:0000259" key="13">
    <source>
        <dbReference type="Pfam" id="PF05662"/>
    </source>
</evidence>
<keyword evidence="6" id="KW-0812">Transmembrane</keyword>
<keyword evidence="4" id="KW-0813">Transport</keyword>
<dbReference type="GO" id="GO:0009986">
    <property type="term" value="C:cell surface"/>
    <property type="evidence" value="ECO:0007669"/>
    <property type="project" value="UniProtKB-SubCell"/>
</dbReference>
<dbReference type="RefSeq" id="WP_075643952.1">
    <property type="nucleotide sequence ID" value="NZ_FCOK02000027.1"/>
</dbReference>
<feature type="domain" description="Trimeric autotransporter adhesin YadA-like head" evidence="12">
    <location>
        <begin position="482"/>
        <end position="503"/>
    </location>
</feature>
<accession>A0A158H8G0</accession>
<feature type="domain" description="Trimeric autotransporter adhesin YadA-like stalk" evidence="13">
    <location>
        <begin position="373"/>
        <end position="412"/>
    </location>
</feature>
<dbReference type="InterPro" id="IPR045584">
    <property type="entry name" value="Pilin-like"/>
</dbReference>
<dbReference type="SUPFAM" id="SSF101967">
    <property type="entry name" value="Adhesin YadA, collagen-binding domain"/>
    <property type="match status" value="3"/>
</dbReference>
<feature type="domain" description="Trimeric autotransporter adhesin YadA-like head" evidence="12">
    <location>
        <begin position="227"/>
        <end position="252"/>
    </location>
</feature>
<proteinExistence type="inferred from homology"/>
<dbReference type="InterPro" id="IPR008635">
    <property type="entry name" value="Coiled_stalk_dom"/>
</dbReference>
<keyword evidence="7" id="KW-0732">Signal</keyword>
<dbReference type="InterPro" id="IPR005594">
    <property type="entry name" value="YadA_C"/>
</dbReference>
<keyword evidence="10" id="KW-0998">Cell outer membrane</keyword>
<organism evidence="15 16">
    <name type="scientific">Caballeronia udeis</name>
    <dbReference type="NCBI Taxonomy" id="1232866"/>
    <lineage>
        <taxon>Bacteria</taxon>
        <taxon>Pseudomonadati</taxon>
        <taxon>Pseudomonadota</taxon>
        <taxon>Betaproteobacteria</taxon>
        <taxon>Burkholderiales</taxon>
        <taxon>Burkholderiaceae</taxon>
        <taxon>Caballeronia</taxon>
    </lineage>
</organism>
<gene>
    <name evidence="15" type="ORF">AWB69_04087</name>
</gene>
<protein>
    <submittedName>
        <fullName evidence="15">YadA domain-containing protein</fullName>
    </submittedName>
</protein>
<dbReference type="Pfam" id="PF05658">
    <property type="entry name" value="YadA_head"/>
    <property type="match status" value="8"/>
</dbReference>
<dbReference type="GO" id="GO:0015031">
    <property type="term" value="P:protein transport"/>
    <property type="evidence" value="ECO:0007669"/>
    <property type="project" value="UniProtKB-KW"/>
</dbReference>
<dbReference type="EMBL" id="FCOK02000027">
    <property type="protein sequence ID" value="SAL40598.1"/>
    <property type="molecule type" value="Genomic_DNA"/>
</dbReference>
<dbReference type="InterPro" id="IPR011049">
    <property type="entry name" value="Serralysin-like_metalloprot_C"/>
</dbReference>
<evidence type="ECO:0000256" key="7">
    <source>
        <dbReference type="ARBA" id="ARBA00022729"/>
    </source>
</evidence>
<feature type="domain" description="Trimeric autotransporter adhesin YadA-like head" evidence="12">
    <location>
        <begin position="74"/>
        <end position="97"/>
    </location>
</feature>
<dbReference type="SUPFAM" id="SSF54523">
    <property type="entry name" value="Pili subunits"/>
    <property type="match status" value="1"/>
</dbReference>
<evidence type="ECO:0000313" key="16">
    <source>
        <dbReference type="Proteomes" id="UP000054683"/>
    </source>
</evidence>